<dbReference type="PROSITE" id="PS51462">
    <property type="entry name" value="NUDIX"/>
    <property type="match status" value="1"/>
</dbReference>
<keyword evidence="4" id="KW-0378">Hydrolase</keyword>
<gene>
    <name evidence="7" type="ORF">CSA55_02690</name>
</gene>
<dbReference type="EMBL" id="PDSL01000040">
    <property type="protein sequence ID" value="PIE32920.1"/>
    <property type="molecule type" value="Genomic_DNA"/>
</dbReference>
<dbReference type="Proteomes" id="UP000230914">
    <property type="component" value="Unassembled WGS sequence"/>
</dbReference>
<evidence type="ECO:0000313" key="8">
    <source>
        <dbReference type="Proteomes" id="UP000230914"/>
    </source>
</evidence>
<evidence type="ECO:0000259" key="6">
    <source>
        <dbReference type="PROSITE" id="PS51462"/>
    </source>
</evidence>
<dbReference type="Gene3D" id="3.90.79.10">
    <property type="entry name" value="Nucleoside Triphosphate Pyrophosphohydrolase"/>
    <property type="match status" value="1"/>
</dbReference>
<dbReference type="CDD" id="cd18886">
    <property type="entry name" value="NUDIX_MutT_Nudt1"/>
    <property type="match status" value="1"/>
</dbReference>
<dbReference type="InterPro" id="IPR000086">
    <property type="entry name" value="NUDIX_hydrolase_dom"/>
</dbReference>
<dbReference type="SUPFAM" id="SSF55811">
    <property type="entry name" value="Nudix"/>
    <property type="match status" value="1"/>
</dbReference>
<dbReference type="AlphaFoldDB" id="A0A2G6KC28"/>
<dbReference type="GO" id="GO:0046872">
    <property type="term" value="F:metal ion binding"/>
    <property type="evidence" value="ECO:0007669"/>
    <property type="project" value="UniProtKB-KW"/>
</dbReference>
<comment type="cofactor">
    <cofactor evidence="1">
        <name>Mg(2+)</name>
        <dbReference type="ChEBI" id="CHEBI:18420"/>
    </cofactor>
</comment>
<dbReference type="GO" id="GO:0016818">
    <property type="term" value="F:hydrolase activity, acting on acid anhydrides, in phosphorus-containing anhydrides"/>
    <property type="evidence" value="ECO:0007669"/>
    <property type="project" value="TreeGrafter"/>
</dbReference>
<evidence type="ECO:0000313" key="7">
    <source>
        <dbReference type="EMBL" id="PIE32920.1"/>
    </source>
</evidence>
<evidence type="ECO:0000256" key="4">
    <source>
        <dbReference type="ARBA" id="ARBA00022801"/>
    </source>
</evidence>
<dbReference type="Pfam" id="PF00293">
    <property type="entry name" value="NUDIX"/>
    <property type="match status" value="1"/>
</dbReference>
<protein>
    <submittedName>
        <fullName evidence="7">7,8-dihydro-8-oxoguanine triphosphatase</fullName>
    </submittedName>
</protein>
<keyword evidence="3" id="KW-0479">Metal-binding</keyword>
<proteinExistence type="inferred from homology"/>
<dbReference type="InterPro" id="IPR015797">
    <property type="entry name" value="NUDIX_hydrolase-like_dom_sf"/>
</dbReference>
<evidence type="ECO:0000256" key="1">
    <source>
        <dbReference type="ARBA" id="ARBA00001946"/>
    </source>
</evidence>
<evidence type="ECO:0000256" key="2">
    <source>
        <dbReference type="ARBA" id="ARBA00005582"/>
    </source>
</evidence>
<reference evidence="7 8" key="1">
    <citation type="submission" date="2017-10" db="EMBL/GenBank/DDBJ databases">
        <title>Novel microbial diversity and functional potential in the marine mammal oral microbiome.</title>
        <authorList>
            <person name="Dudek N.K."/>
            <person name="Sun C.L."/>
            <person name="Burstein D."/>
            <person name="Kantor R.S."/>
            <person name="Aliaga Goltsman D.S."/>
            <person name="Bik E.M."/>
            <person name="Thomas B.C."/>
            <person name="Banfield J.F."/>
            <person name="Relman D.A."/>
        </authorList>
    </citation>
    <scope>NUCLEOTIDE SEQUENCE [LARGE SCALE GENOMIC DNA]</scope>
    <source>
        <strain evidence="7">DOLJORAL78_61_10</strain>
    </source>
</reference>
<dbReference type="GO" id="GO:0005737">
    <property type="term" value="C:cytoplasm"/>
    <property type="evidence" value="ECO:0007669"/>
    <property type="project" value="TreeGrafter"/>
</dbReference>
<comment type="caution">
    <text evidence="7">The sequence shown here is derived from an EMBL/GenBank/DDBJ whole genome shotgun (WGS) entry which is preliminary data.</text>
</comment>
<accession>A0A2G6KC28</accession>
<sequence length="166" mass="19153">MGFHHTPICGCLAYVWDRSTDRVLMVHRIARDHDDHFGLYNGLGGKLEAGETIIDNLRRELSEEAEIQLTSYELRGTIAWPGFGPNGEDWLGFIFLVDGWTGEIPSSNDEGDLVWVDRHDVVTQQLPMWPGDRYFLPLVFDDDRRAFHGVMPYSNGQPTDWRYERL</sequence>
<comment type="similarity">
    <text evidence="2">Belongs to the Nudix hydrolase family.</text>
</comment>
<dbReference type="PANTHER" id="PTHR43758">
    <property type="entry name" value="7,8-DIHYDRO-8-OXOGUANINE TRIPHOSPHATASE"/>
    <property type="match status" value="1"/>
</dbReference>
<organism evidence="7 8">
    <name type="scientific">Ilumatobacter coccineus</name>
    <dbReference type="NCBI Taxonomy" id="467094"/>
    <lineage>
        <taxon>Bacteria</taxon>
        <taxon>Bacillati</taxon>
        <taxon>Actinomycetota</taxon>
        <taxon>Acidimicrobiia</taxon>
        <taxon>Acidimicrobiales</taxon>
        <taxon>Ilumatobacteraceae</taxon>
        <taxon>Ilumatobacter</taxon>
    </lineage>
</organism>
<evidence type="ECO:0000256" key="5">
    <source>
        <dbReference type="ARBA" id="ARBA00022842"/>
    </source>
</evidence>
<feature type="domain" description="Nudix hydrolase" evidence="6">
    <location>
        <begin position="6"/>
        <end position="141"/>
    </location>
</feature>
<dbReference type="PANTHER" id="PTHR43758:SF2">
    <property type="entry name" value="OXIDIZED PURINE NUCLEOSIDE TRIPHOSPHATE HYDROLASE"/>
    <property type="match status" value="1"/>
</dbReference>
<evidence type="ECO:0000256" key="3">
    <source>
        <dbReference type="ARBA" id="ARBA00022723"/>
    </source>
</evidence>
<name>A0A2G6KC28_9ACTN</name>
<keyword evidence="5" id="KW-0460">Magnesium</keyword>